<sequence>LLSISLPRWLCPATFPCEPSAHSSSEDWTEPFKTRYIWGWQSLSQQIGWPRSSASLQQLTVCCSRPNHQFTPQGTVLPRKRFAISHLTLQLL</sequence>
<protein>
    <submittedName>
        <fullName evidence="1">Uncharacterized protein</fullName>
    </submittedName>
</protein>
<accession>A0A9X9LY30</accession>
<organism evidence="1 2">
    <name type="scientific">Gulo gulo</name>
    <name type="common">Wolverine</name>
    <name type="synonym">Gluton</name>
    <dbReference type="NCBI Taxonomy" id="48420"/>
    <lineage>
        <taxon>Eukaryota</taxon>
        <taxon>Metazoa</taxon>
        <taxon>Chordata</taxon>
        <taxon>Craniata</taxon>
        <taxon>Vertebrata</taxon>
        <taxon>Euteleostomi</taxon>
        <taxon>Mammalia</taxon>
        <taxon>Eutheria</taxon>
        <taxon>Laurasiatheria</taxon>
        <taxon>Carnivora</taxon>
        <taxon>Caniformia</taxon>
        <taxon>Musteloidea</taxon>
        <taxon>Mustelidae</taxon>
        <taxon>Guloninae</taxon>
        <taxon>Gulo</taxon>
    </lineage>
</organism>
<dbReference type="AlphaFoldDB" id="A0A9X9LY30"/>
<name>A0A9X9LY30_GULGU</name>
<reference evidence="1 2" key="1">
    <citation type="submission" date="2018-10" db="EMBL/GenBank/DDBJ databases">
        <authorList>
            <person name="Ekblom R."/>
            <person name="Jareborg N."/>
        </authorList>
    </citation>
    <scope>NUCLEOTIDE SEQUENCE [LARGE SCALE GENOMIC DNA]</scope>
    <source>
        <tissue evidence="1">Muscle</tissue>
    </source>
</reference>
<keyword evidence="2" id="KW-1185">Reference proteome</keyword>
<dbReference type="Proteomes" id="UP000269945">
    <property type="component" value="Unassembled WGS sequence"/>
</dbReference>
<evidence type="ECO:0000313" key="1">
    <source>
        <dbReference type="EMBL" id="VCW98940.1"/>
    </source>
</evidence>
<evidence type="ECO:0000313" key="2">
    <source>
        <dbReference type="Proteomes" id="UP000269945"/>
    </source>
</evidence>
<proteinExistence type="predicted"/>
<comment type="caution">
    <text evidence="1">The sequence shown here is derived from an EMBL/GenBank/DDBJ whole genome shotgun (WGS) entry which is preliminary data.</text>
</comment>
<feature type="non-terminal residue" evidence="1">
    <location>
        <position position="1"/>
    </location>
</feature>
<gene>
    <name evidence="1" type="ORF">BN2614_LOCUS1</name>
</gene>
<dbReference type="EMBL" id="CYRY02026957">
    <property type="protein sequence ID" value="VCW98940.1"/>
    <property type="molecule type" value="Genomic_DNA"/>
</dbReference>